<dbReference type="RefSeq" id="WP_072885708.1">
    <property type="nucleotide sequence ID" value="NZ_FQVO01000013.1"/>
</dbReference>
<dbReference type="CDD" id="cd07814">
    <property type="entry name" value="SRPBCC_CalC_Aha1-like"/>
    <property type="match status" value="1"/>
</dbReference>
<feature type="domain" description="Activator of Hsp90 ATPase homologue 1/2-like C-terminal" evidence="2">
    <location>
        <begin position="11"/>
        <end position="131"/>
    </location>
</feature>
<evidence type="ECO:0000313" key="3">
    <source>
        <dbReference type="EMBL" id="SHF29351.1"/>
    </source>
</evidence>
<dbReference type="InterPro" id="IPR013538">
    <property type="entry name" value="ASHA1/2-like_C"/>
</dbReference>
<dbReference type="Pfam" id="PF08327">
    <property type="entry name" value="AHSA1"/>
    <property type="match status" value="1"/>
</dbReference>
<sequence length="153" mass="17671">METLSYEIVINAPKQKVWDVLWNENTYSEWTKFFNPASDSVMKSDWKVGGKTYFLNSEGEGMVSTIDSLEEPDQIIFKHLGMVDKDGNEDTESMEVKQWSGCFEKYFLIDFDGRTKLHAEVQVDKNWEDHMNKGFTQGLEIVKNLAENSTLPV</sequence>
<comment type="similarity">
    <text evidence="1">Belongs to the AHA1 family.</text>
</comment>
<name>A0A1M5AGF4_9FLAO</name>
<dbReference type="Gene3D" id="3.30.530.20">
    <property type="match status" value="1"/>
</dbReference>
<organism evidence="3 4">
    <name type="scientific">Chryseobacterium takakiae</name>
    <dbReference type="NCBI Taxonomy" id="1302685"/>
    <lineage>
        <taxon>Bacteria</taxon>
        <taxon>Pseudomonadati</taxon>
        <taxon>Bacteroidota</taxon>
        <taxon>Flavobacteriia</taxon>
        <taxon>Flavobacteriales</taxon>
        <taxon>Weeksellaceae</taxon>
        <taxon>Chryseobacterium group</taxon>
        <taxon>Chryseobacterium</taxon>
    </lineage>
</organism>
<evidence type="ECO:0000259" key="2">
    <source>
        <dbReference type="Pfam" id="PF08327"/>
    </source>
</evidence>
<gene>
    <name evidence="3" type="ORF">SAMN05444408_11339</name>
</gene>
<reference evidence="4" key="1">
    <citation type="submission" date="2016-11" db="EMBL/GenBank/DDBJ databases">
        <authorList>
            <person name="Varghese N."/>
            <person name="Submissions S."/>
        </authorList>
    </citation>
    <scope>NUCLEOTIDE SEQUENCE [LARGE SCALE GENOMIC DNA]</scope>
    <source>
        <strain evidence="4">DSM 26898</strain>
    </source>
</reference>
<dbReference type="SUPFAM" id="SSF55961">
    <property type="entry name" value="Bet v1-like"/>
    <property type="match status" value="1"/>
</dbReference>
<evidence type="ECO:0000313" key="4">
    <source>
        <dbReference type="Proteomes" id="UP000184236"/>
    </source>
</evidence>
<evidence type="ECO:0000256" key="1">
    <source>
        <dbReference type="ARBA" id="ARBA00006817"/>
    </source>
</evidence>
<proteinExistence type="inferred from homology"/>
<dbReference type="EMBL" id="FQVO01000013">
    <property type="protein sequence ID" value="SHF29351.1"/>
    <property type="molecule type" value="Genomic_DNA"/>
</dbReference>
<dbReference type="AlphaFoldDB" id="A0A1M5AGF4"/>
<protein>
    <submittedName>
        <fullName evidence="3">Activator of Hsp90 ATPase homolog 1-like protein</fullName>
    </submittedName>
</protein>
<dbReference type="OrthoDB" id="2355173at2"/>
<accession>A0A1M5AGF4</accession>
<dbReference type="Proteomes" id="UP000184236">
    <property type="component" value="Unassembled WGS sequence"/>
</dbReference>
<dbReference type="STRING" id="1302685.SAMN05444408_11339"/>
<dbReference type="InterPro" id="IPR023393">
    <property type="entry name" value="START-like_dom_sf"/>
</dbReference>
<keyword evidence="4" id="KW-1185">Reference proteome</keyword>